<keyword evidence="6" id="KW-0411">Iron-sulfur</keyword>
<dbReference type="InterPro" id="IPR002880">
    <property type="entry name" value="Pyrv_Fd/Flavodoxin_OxRdtase_N"/>
</dbReference>
<dbReference type="Gene3D" id="3.40.920.10">
    <property type="entry name" value="Pyruvate-ferredoxin oxidoreductase, PFOR, domain III"/>
    <property type="match status" value="1"/>
</dbReference>
<evidence type="ECO:0000313" key="11">
    <source>
        <dbReference type="Proteomes" id="UP001205843"/>
    </source>
</evidence>
<evidence type="ECO:0000259" key="8">
    <source>
        <dbReference type="Pfam" id="PF02775"/>
    </source>
</evidence>
<keyword evidence="1" id="KW-0813">Transport</keyword>
<feature type="domain" description="Thiamine pyrophosphate enzyme TPP-binding" evidence="8">
    <location>
        <begin position="457"/>
        <end position="541"/>
    </location>
</feature>
<feature type="domain" description="Pyruvate/ketoisovalerate oxidoreductase catalytic" evidence="7">
    <location>
        <begin position="727"/>
        <end position="912"/>
    </location>
</feature>
<keyword evidence="2" id="KW-0479">Metal-binding</keyword>
<evidence type="ECO:0000313" key="10">
    <source>
        <dbReference type="EMBL" id="MCP1675271.1"/>
    </source>
</evidence>
<dbReference type="Proteomes" id="UP001205843">
    <property type="component" value="Unassembled WGS sequence"/>
</dbReference>
<dbReference type="NCBIfam" id="NF009588">
    <property type="entry name" value="PRK13029.1"/>
    <property type="match status" value="1"/>
</dbReference>
<dbReference type="PANTHER" id="PTHR48084">
    <property type="entry name" value="2-OXOGLUTARATE OXIDOREDUCTASE SUBUNIT KORB-RELATED"/>
    <property type="match status" value="1"/>
</dbReference>
<dbReference type="GO" id="GO:0044281">
    <property type="term" value="P:small molecule metabolic process"/>
    <property type="evidence" value="ECO:0007669"/>
    <property type="project" value="UniProtKB-ARBA"/>
</dbReference>
<dbReference type="InterPro" id="IPR002869">
    <property type="entry name" value="Pyrv_flavodox_OxRed_cen"/>
</dbReference>
<comment type="caution">
    <text evidence="10">The sequence shown here is derived from an EMBL/GenBank/DDBJ whole genome shotgun (WGS) entry which is preliminary data.</text>
</comment>
<evidence type="ECO:0000256" key="3">
    <source>
        <dbReference type="ARBA" id="ARBA00022982"/>
    </source>
</evidence>
<dbReference type="InterPro" id="IPR009014">
    <property type="entry name" value="Transketo_C/PFOR_II"/>
</dbReference>
<evidence type="ECO:0000259" key="9">
    <source>
        <dbReference type="Pfam" id="PF20169"/>
    </source>
</evidence>
<dbReference type="GO" id="GO:0051539">
    <property type="term" value="F:4 iron, 4 sulfur cluster binding"/>
    <property type="evidence" value="ECO:0007669"/>
    <property type="project" value="UniProtKB-KW"/>
</dbReference>
<dbReference type="Pfam" id="PF01558">
    <property type="entry name" value="POR"/>
    <property type="match status" value="1"/>
</dbReference>
<dbReference type="InterPro" id="IPR011766">
    <property type="entry name" value="TPP_enzyme_TPP-bd"/>
</dbReference>
<dbReference type="Pfam" id="PF02775">
    <property type="entry name" value="TPP_enzyme_C"/>
    <property type="match status" value="1"/>
</dbReference>
<dbReference type="GO" id="GO:0030976">
    <property type="term" value="F:thiamine pyrophosphate binding"/>
    <property type="evidence" value="ECO:0007669"/>
    <property type="project" value="InterPro"/>
</dbReference>
<dbReference type="InterPro" id="IPR019752">
    <property type="entry name" value="Pyrv/ketoisovalerate_OxRed_cat"/>
</dbReference>
<evidence type="ECO:0000256" key="1">
    <source>
        <dbReference type="ARBA" id="ARBA00022448"/>
    </source>
</evidence>
<keyword evidence="2" id="KW-0004">4Fe-4S</keyword>
<protein>
    <submittedName>
        <fullName evidence="10">Indolepyruvate ferredoxin oxidoreductase</fullName>
        <ecNumber evidence="10">1.2.7.8</ecNumber>
    </submittedName>
</protein>
<dbReference type="InterPro" id="IPR029061">
    <property type="entry name" value="THDP-binding"/>
</dbReference>
<dbReference type="AlphaFoldDB" id="A0AAE3G3S6"/>
<organism evidence="10 11">
    <name type="scientific">Natronocella acetinitrilica</name>
    <dbReference type="NCBI Taxonomy" id="414046"/>
    <lineage>
        <taxon>Bacteria</taxon>
        <taxon>Pseudomonadati</taxon>
        <taxon>Pseudomonadota</taxon>
        <taxon>Gammaproteobacteria</taxon>
        <taxon>Chromatiales</taxon>
        <taxon>Ectothiorhodospiraceae</taxon>
        <taxon>Natronocella</taxon>
    </lineage>
</organism>
<dbReference type="EMBL" id="JALJXV010000005">
    <property type="protein sequence ID" value="MCP1675271.1"/>
    <property type="molecule type" value="Genomic_DNA"/>
</dbReference>
<feature type="domain" description="DUF6537" evidence="9">
    <location>
        <begin position="938"/>
        <end position="1133"/>
    </location>
</feature>
<dbReference type="InterPro" id="IPR046667">
    <property type="entry name" value="DUF6537"/>
</dbReference>
<keyword evidence="3" id="KW-0249">Electron transport</keyword>
<dbReference type="GO" id="GO:0043805">
    <property type="term" value="F:indolepyruvate ferredoxin oxidoreductase activity"/>
    <property type="evidence" value="ECO:0007669"/>
    <property type="project" value="UniProtKB-EC"/>
</dbReference>
<dbReference type="InterPro" id="IPR051457">
    <property type="entry name" value="2-oxoacid:Fd_oxidoreductase"/>
</dbReference>
<evidence type="ECO:0000256" key="5">
    <source>
        <dbReference type="ARBA" id="ARBA00023004"/>
    </source>
</evidence>
<dbReference type="NCBIfam" id="NF009589">
    <property type="entry name" value="PRK13030.1"/>
    <property type="match status" value="1"/>
</dbReference>
<proteinExistence type="predicted"/>
<sequence>MATTSTATRRINLDDKYSAERGDIFLSGLQALVRLPLVQQRRDRAAGLNTAGFISGYRGSPLGGYDKLLWAAADELERHQITFQPGLNEDLAATAVWGSQQVGLFPAARYQGVFGLWYGKGPGVDRSGDALKHANLAGTSPHGGVLAVAGDDHACKSSSLPHQSEYAFMAAGIPVLNPAGVGELLHYGLHGWAMSRFSGCWVGLKALAEQMDASATLALDPDEPRIILPSDFAIPSDGLGIRRRDTPFAQEARLLEYKLAAAQAYVRANQLDTTTHDSAAAHLGIVTTGKSWLDLMQALDELGLDERKLRMIGMRVYKVAMTWPLEPTGLRAFARGLDEILVVEEKRGLVEDQLKDVLYDLPDGLRPRITGKRDEQGNWQLPATLELSPAQIARVVARRLRPYYVDADMERRLRQLNEREQDADRSNGGHVRVPHYCSGCPHSRSTRVPDGSRALAGIGCHYMAQWIQPRTETFTHMGAEGANWLGQAPFTDEPHVFQNLGDGTYFHSGILAIRAAVAAGVNMTYKLLWNDAVAMTGGQAVEGNPDIYRAVAQLRAEGVSRIELLSDESGQFDRGRLPAEIQPRDRSELETTQQQLRETTGVSVLIYVQSCATEKRRRRKRGMLPQAPRRVVINEAVCEGCGDCGRQSGCLSIVPKDTPWGRKRAIDQSSCNADYSCMDGFCPSFVSLRGAGLHSPERLDASVLGPLPEPKLPSLERPWRILIPGIGGTGVVTTSALLGMAAHIDGLASRTLDQAGLAQKFGAVTSHVQIAAQCSQLHAPRVSVGQADLVIAADLMVATGRDALLGMDPTRTSAVVNHHESVTGAFTQDGDKGVPVSLLERRLGESVRILYTLDVNRLTEALMGDTAASNVFLLGIAWQLGLIPISRKALEEAIRLNATAVERNLAAFHWGRQAAQRPAEVMATAGLKENPGGDEGLDERLRRHRDHLLAYQNDALADRHARVVDRARRLEQQLVPGSEAFTIAVAEGYLHLLAVKDEYEVARQLSRPAFIADLRRQFSGGKLEFHLAPPLISRRDPATGRPRKRTFGAWLLPVLRLVAAGSRLRNSWLDPFRYSTDRRLDRRLLATYEQWLERLFAQTTTDTLPIATTIAALPRTIRGFGPVREAAADSALREAELLWRRFEQPCRPQVIDANTGGKVVRFIARTG</sequence>
<keyword evidence="11" id="KW-1185">Reference proteome</keyword>
<evidence type="ECO:0000259" key="7">
    <source>
        <dbReference type="Pfam" id="PF01558"/>
    </source>
</evidence>
<evidence type="ECO:0000256" key="6">
    <source>
        <dbReference type="ARBA" id="ARBA00023014"/>
    </source>
</evidence>
<dbReference type="PANTHER" id="PTHR48084:SF3">
    <property type="entry name" value="SUBUNIT OF PYRUVATE:FLAVODOXIN OXIDOREDUCTASE"/>
    <property type="match status" value="1"/>
</dbReference>
<evidence type="ECO:0000256" key="4">
    <source>
        <dbReference type="ARBA" id="ARBA00023002"/>
    </source>
</evidence>
<dbReference type="RefSeq" id="WP_253478465.1">
    <property type="nucleotide sequence ID" value="NZ_JALJXV010000005.1"/>
</dbReference>
<dbReference type="SUPFAM" id="SSF52518">
    <property type="entry name" value="Thiamin diphosphate-binding fold (THDP-binding)"/>
    <property type="match status" value="2"/>
</dbReference>
<dbReference type="Gene3D" id="3.40.50.970">
    <property type="match status" value="1"/>
</dbReference>
<dbReference type="Pfam" id="PF20169">
    <property type="entry name" value="DUF6537"/>
    <property type="match status" value="1"/>
</dbReference>
<keyword evidence="5" id="KW-0408">Iron</keyword>
<dbReference type="CDD" id="cd07034">
    <property type="entry name" value="TPP_PYR_PFOR_IOR-alpha_like"/>
    <property type="match status" value="1"/>
</dbReference>
<dbReference type="GO" id="GO:0045333">
    <property type="term" value="P:cellular respiration"/>
    <property type="evidence" value="ECO:0007669"/>
    <property type="project" value="UniProtKB-ARBA"/>
</dbReference>
<reference evidence="10" key="1">
    <citation type="submission" date="2022-03" db="EMBL/GenBank/DDBJ databases">
        <title>Genomic Encyclopedia of Type Strains, Phase III (KMG-III): the genomes of soil and plant-associated and newly described type strains.</title>
        <authorList>
            <person name="Whitman W."/>
        </authorList>
    </citation>
    <scope>NUCLEOTIDE SEQUENCE</scope>
    <source>
        <strain evidence="10">ANL 6-2</strain>
    </source>
</reference>
<name>A0AAE3G3S6_9GAMM</name>
<evidence type="ECO:0000256" key="2">
    <source>
        <dbReference type="ARBA" id="ARBA00022485"/>
    </source>
</evidence>
<dbReference type="EC" id="1.2.7.8" evidence="10"/>
<dbReference type="SUPFAM" id="SSF53323">
    <property type="entry name" value="Pyruvate-ferredoxin oxidoreductase, PFOR, domain III"/>
    <property type="match status" value="1"/>
</dbReference>
<accession>A0AAE3G3S6</accession>
<dbReference type="SUPFAM" id="SSF52922">
    <property type="entry name" value="TK C-terminal domain-like"/>
    <property type="match status" value="1"/>
</dbReference>
<gene>
    <name evidence="10" type="ORF">J2T57_002419</name>
</gene>
<keyword evidence="4 10" id="KW-0560">Oxidoreductase</keyword>